<dbReference type="EMBL" id="CP060731">
    <property type="protein sequence ID" value="QNN79535.1"/>
    <property type="molecule type" value="Genomic_DNA"/>
</dbReference>
<dbReference type="PANTHER" id="PTHR46580:SF4">
    <property type="entry name" value="ATP_GTP-BINDING PROTEIN"/>
    <property type="match status" value="1"/>
</dbReference>
<gene>
    <name evidence="2" type="ORF">IAE60_09110</name>
</gene>
<name>A0A7G9THG0_PSEMX</name>
<dbReference type="PANTHER" id="PTHR46580">
    <property type="entry name" value="SENSOR KINASE-RELATED"/>
    <property type="match status" value="1"/>
</dbReference>
<dbReference type="Gene3D" id="2.130.10.130">
    <property type="entry name" value="Integrin alpha, N-terminal"/>
    <property type="match status" value="2"/>
</dbReference>
<dbReference type="SUPFAM" id="SSF69318">
    <property type="entry name" value="Integrin alpha N-terminal domain"/>
    <property type="match status" value="1"/>
</dbReference>
<dbReference type="SUPFAM" id="SSF101898">
    <property type="entry name" value="NHL repeat"/>
    <property type="match status" value="1"/>
</dbReference>
<dbReference type="AlphaFoldDB" id="A0A7G9THG0"/>
<dbReference type="Gene3D" id="2.120.10.30">
    <property type="entry name" value="TolB, C-terminal domain"/>
    <property type="match status" value="3"/>
</dbReference>
<evidence type="ECO:0000259" key="1">
    <source>
        <dbReference type="Pfam" id="PF25021"/>
    </source>
</evidence>
<feature type="domain" description="Teneurin NHL" evidence="1">
    <location>
        <begin position="54"/>
        <end position="100"/>
    </location>
</feature>
<dbReference type="InterPro" id="IPR011042">
    <property type="entry name" value="6-blade_b-propeller_TolB-like"/>
</dbReference>
<organism evidence="2 3">
    <name type="scientific">Pseudoxanthomonas mexicana</name>
    <dbReference type="NCBI Taxonomy" id="128785"/>
    <lineage>
        <taxon>Bacteria</taxon>
        <taxon>Pseudomonadati</taxon>
        <taxon>Pseudomonadota</taxon>
        <taxon>Gammaproteobacteria</taxon>
        <taxon>Lysobacterales</taxon>
        <taxon>Lysobacteraceae</taxon>
        <taxon>Pseudoxanthomonas</taxon>
    </lineage>
</organism>
<reference evidence="2 3" key="1">
    <citation type="submission" date="2020-08" db="EMBL/GenBank/DDBJ databases">
        <title>Streptomycin Non-resistant strain, P. mexicana.</title>
        <authorList>
            <person name="Ganesh-Kumar S."/>
            <person name="Zhe T."/>
            <person name="Yu Z."/>
            <person name="Min Y."/>
        </authorList>
    </citation>
    <scope>NUCLEOTIDE SEQUENCE [LARGE SCALE GENOMIC DNA]</scope>
    <source>
        <strain evidence="2 3">GTZY2</strain>
    </source>
</reference>
<feature type="domain" description="Teneurin NHL" evidence="1">
    <location>
        <begin position="106"/>
        <end position="316"/>
    </location>
</feature>
<dbReference type="InterPro" id="IPR028994">
    <property type="entry name" value="Integrin_alpha_N"/>
</dbReference>
<protein>
    <submittedName>
        <fullName evidence="2">VCBS repeat-containing protein</fullName>
    </submittedName>
</protein>
<proteinExistence type="predicted"/>
<sequence length="854" mass="89679">MPAAQALLKYPEDLAVDGAGNLYLSDRSTLRVRKIDTQGVIRTVAGNGQGGYNGDGIAATSATLVPMGIAVDAQGNLFIAEDVRIRMVSPSGVITTLVGDGNRGFSGDGGPAIAASISSPIDPEVDAQGNLYFIDRGNRRVRKLTPDGVISTVVGNGSFSGTFPEGTRALDVGFEAQGLGISPSGEILLVGGFDHRVYRLDQQGRLWTVAGGGFFGADPMATNVVLHGLRDVASDARGNVYVSQNAIVQMIAPDGAIHLVAGRHNRRDGFADVETGYGGDGGPAVQALLKDVVGLAVTPDGQLFVADRGNARVRKITPVSQPETPAGMFALRWAGDRDGGGGAVVSGDFNGDGRADLATVSKPGRYDYEYWAVGSVCLLLQSSAGAFEDEGSSCINMPAPTAPLPTRPSPTFRGVGLAVADMNGDGIDDVLASSGAGIAIVPGSRQRDFRSSWFSGVWNTPADELVVTDVNRDGAPDVVVRTVESRGSQNMGLGIYQSSRSGVAYSFRFMPLDFDLSSLRAADLSGDGREDLAMGYVRGSGGEGGAAVLRHDGQGGFLSPQLYPVTGSGRASVAVGSFNGDRRRDLAVARVGYQSGTLIHMFHQDPYGALQPATPLEATPQPTGLLAVDLDRDTLDDLLVLGGSNWSVGYYQSRYGRGLDAQVRYAVSPPDEEDVNTLVATDVNHDGHLDVVQVSSGRLDFLYGTGRRWGTAAPGSHPLLPGGQAVRSATPQPLATTLAVAPSSASSRTIEQGGRWGSSRDARWLQSLPQRLAWTTRAASIMRGWIAQLSGWCSSLLSSNTSGTTPEAPMERVRNTLDAGVARTASSSGTWKPPQKRNPFVPTSIGLRRCDRFR</sequence>
<dbReference type="RefSeq" id="WP_187574608.1">
    <property type="nucleotide sequence ID" value="NZ_CP060731.1"/>
</dbReference>
<accession>A0A7G9THG0</accession>
<evidence type="ECO:0000313" key="2">
    <source>
        <dbReference type="EMBL" id="QNN79535.1"/>
    </source>
</evidence>
<dbReference type="Proteomes" id="UP000515838">
    <property type="component" value="Chromosome"/>
</dbReference>
<dbReference type="GeneID" id="81471125"/>
<evidence type="ECO:0000313" key="3">
    <source>
        <dbReference type="Proteomes" id="UP000515838"/>
    </source>
</evidence>
<dbReference type="InterPro" id="IPR056822">
    <property type="entry name" value="TEN_NHL"/>
</dbReference>
<dbReference type="Pfam" id="PF25021">
    <property type="entry name" value="TEN_NHL"/>
    <property type="match status" value="2"/>
</dbReference>